<dbReference type="PRINTS" id="PR00037">
    <property type="entry name" value="HTHLACR"/>
</dbReference>
<keyword evidence="1" id="KW-0805">Transcription regulation</keyword>
<dbReference type="SMART" id="SM00420">
    <property type="entry name" value="HTH_DEOR"/>
    <property type="match status" value="1"/>
</dbReference>
<dbReference type="HOGENOM" id="CLU_060699_0_1_12"/>
<name>S3KJK6_TREMA</name>
<dbReference type="RefSeq" id="WP_016524704.1">
    <property type="nucleotide sequence ID" value="NZ_KE332518.1"/>
</dbReference>
<protein>
    <recommendedName>
        <fullName evidence="3">HTH deoR-type domain-containing protein</fullName>
    </recommendedName>
</protein>
<dbReference type="Proteomes" id="UP000014541">
    <property type="component" value="Unassembled WGS sequence"/>
</dbReference>
<proteinExistence type="predicted"/>
<organism evidence="4 5">
    <name type="scientific">Treponema maltophilum ATCC 51939</name>
    <dbReference type="NCBI Taxonomy" id="1125699"/>
    <lineage>
        <taxon>Bacteria</taxon>
        <taxon>Pseudomonadati</taxon>
        <taxon>Spirochaetota</taxon>
        <taxon>Spirochaetia</taxon>
        <taxon>Spirochaetales</taxon>
        <taxon>Treponemataceae</taxon>
        <taxon>Treponema</taxon>
    </lineage>
</organism>
<dbReference type="GO" id="GO:0003700">
    <property type="term" value="F:DNA-binding transcription factor activity"/>
    <property type="evidence" value="ECO:0007669"/>
    <property type="project" value="InterPro"/>
</dbReference>
<dbReference type="InterPro" id="IPR050313">
    <property type="entry name" value="Carb_Metab_HTH_regulators"/>
</dbReference>
<evidence type="ECO:0000256" key="1">
    <source>
        <dbReference type="ARBA" id="ARBA00023015"/>
    </source>
</evidence>
<dbReference type="SUPFAM" id="SSF100950">
    <property type="entry name" value="NagB/RpiA/CoA transferase-like"/>
    <property type="match status" value="1"/>
</dbReference>
<accession>S3KJK6</accession>
<dbReference type="InterPro" id="IPR036388">
    <property type="entry name" value="WH-like_DNA-bd_sf"/>
</dbReference>
<keyword evidence="2" id="KW-0804">Transcription</keyword>
<dbReference type="Gene3D" id="1.10.10.10">
    <property type="entry name" value="Winged helix-like DNA-binding domain superfamily/Winged helix DNA-binding domain"/>
    <property type="match status" value="1"/>
</dbReference>
<feature type="domain" description="HTH deoR-type" evidence="3">
    <location>
        <begin position="5"/>
        <end position="60"/>
    </location>
</feature>
<dbReference type="SUPFAM" id="SSF46785">
    <property type="entry name" value="Winged helix' DNA-binding domain"/>
    <property type="match status" value="1"/>
</dbReference>
<dbReference type="STRING" id="1125699.HMPREF9194_00405"/>
<reference evidence="4 5" key="1">
    <citation type="submission" date="2013-04" db="EMBL/GenBank/DDBJ databases">
        <title>The Genome Sequence of Treponema maltophilum ATCC 51939.</title>
        <authorList>
            <consortium name="The Broad Institute Genomics Platform"/>
            <person name="Earl A."/>
            <person name="Ward D."/>
            <person name="Feldgarden M."/>
            <person name="Gevers D."/>
            <person name="Leonetti C."/>
            <person name="Blanton J.M."/>
            <person name="Dewhirst F.E."/>
            <person name="Izard J."/>
            <person name="Walker B."/>
            <person name="Young S."/>
            <person name="Zeng Q."/>
            <person name="Gargeya S."/>
            <person name="Fitzgerald M."/>
            <person name="Haas B."/>
            <person name="Abouelleil A."/>
            <person name="Allen A.W."/>
            <person name="Alvarado L."/>
            <person name="Arachchi H.M."/>
            <person name="Berlin A.M."/>
            <person name="Chapman S.B."/>
            <person name="Gainer-Dewar J."/>
            <person name="Goldberg J."/>
            <person name="Griggs A."/>
            <person name="Gujja S."/>
            <person name="Hansen M."/>
            <person name="Howarth C."/>
            <person name="Imamovic A."/>
            <person name="Ireland A."/>
            <person name="Larimer J."/>
            <person name="McCowan C."/>
            <person name="Murphy C."/>
            <person name="Pearson M."/>
            <person name="Poon T.W."/>
            <person name="Priest M."/>
            <person name="Roberts A."/>
            <person name="Saif S."/>
            <person name="Shea T."/>
            <person name="Sisk P."/>
            <person name="Sykes S."/>
            <person name="Wortman J."/>
            <person name="Nusbaum C."/>
            <person name="Birren B."/>
        </authorList>
    </citation>
    <scope>NUCLEOTIDE SEQUENCE [LARGE SCALE GENOMIC DNA]</scope>
    <source>
        <strain evidence="4 5">ATCC 51939</strain>
    </source>
</reference>
<dbReference type="PATRIC" id="fig|1125699.3.peg.409"/>
<dbReference type="Pfam" id="PF00455">
    <property type="entry name" value="DeoRC"/>
    <property type="match status" value="1"/>
</dbReference>
<evidence type="ECO:0000313" key="4">
    <source>
        <dbReference type="EMBL" id="EPF32407.1"/>
    </source>
</evidence>
<dbReference type="PROSITE" id="PS51000">
    <property type="entry name" value="HTH_DEOR_2"/>
    <property type="match status" value="1"/>
</dbReference>
<dbReference type="InterPro" id="IPR036390">
    <property type="entry name" value="WH_DNA-bd_sf"/>
</dbReference>
<dbReference type="SMART" id="SM01134">
    <property type="entry name" value="DeoRC"/>
    <property type="match status" value="1"/>
</dbReference>
<evidence type="ECO:0000313" key="5">
    <source>
        <dbReference type="Proteomes" id="UP000014541"/>
    </source>
</evidence>
<dbReference type="Pfam" id="PF08220">
    <property type="entry name" value="HTH_DeoR"/>
    <property type="match status" value="1"/>
</dbReference>
<dbReference type="Gene3D" id="3.40.50.1360">
    <property type="match status" value="1"/>
</dbReference>
<keyword evidence="5" id="KW-1185">Reference proteome</keyword>
<evidence type="ECO:0000259" key="3">
    <source>
        <dbReference type="PROSITE" id="PS51000"/>
    </source>
</evidence>
<evidence type="ECO:0000256" key="2">
    <source>
        <dbReference type="ARBA" id="ARBA00023163"/>
    </source>
</evidence>
<dbReference type="eggNOG" id="COG1349">
    <property type="taxonomic scope" value="Bacteria"/>
</dbReference>
<comment type="caution">
    <text evidence="4">The sequence shown here is derived from an EMBL/GenBank/DDBJ whole genome shotgun (WGS) entry which is preliminary data.</text>
</comment>
<sequence length="251" mass="27226">MIQELSEREHSILNRLMVQGAVSVADLSSELAVSEVTIRSDLSSLEERGLLSRTHGGALPSIHPHIFQRQNMNIEEKHRIAKAAADLVEDGDAIMIEAGTTTSLLPRYLAGKRDILIITNSIPAFESAKSNPALKITLVGGEFRDSTDSFVGRITLDTIRRFNVRCAFVGTDGFSLKSGITTHLIEGGDVISVMRERAENLVLLADSSKYGKTGVVTILPLSQINTLITDTGLPDAAKEELNQIPLHIIAC</sequence>
<dbReference type="PANTHER" id="PTHR30363">
    <property type="entry name" value="HTH-TYPE TRANSCRIPTIONAL REGULATOR SRLR-RELATED"/>
    <property type="match status" value="1"/>
</dbReference>
<dbReference type="InterPro" id="IPR037171">
    <property type="entry name" value="NagB/RpiA_transferase-like"/>
</dbReference>
<dbReference type="InterPro" id="IPR001034">
    <property type="entry name" value="DeoR_HTH"/>
</dbReference>
<dbReference type="PANTHER" id="PTHR30363:SF44">
    <property type="entry name" value="AGA OPERON TRANSCRIPTIONAL REPRESSOR-RELATED"/>
    <property type="match status" value="1"/>
</dbReference>
<dbReference type="AlphaFoldDB" id="S3KJK6"/>
<dbReference type="InterPro" id="IPR014036">
    <property type="entry name" value="DeoR-like_C"/>
</dbReference>
<dbReference type="EMBL" id="ATFF01000002">
    <property type="protein sequence ID" value="EPF32407.1"/>
    <property type="molecule type" value="Genomic_DNA"/>
</dbReference>
<dbReference type="OrthoDB" id="308679at2"/>
<gene>
    <name evidence="4" type="ORF">HMPREF9194_00405</name>
</gene>